<protein>
    <recommendedName>
        <fullName evidence="3">Haemolysin-type calcium binding-related domain-containing protein</fullName>
    </recommendedName>
</protein>
<comment type="caution">
    <text evidence="1">The sequence shown here is derived from an EMBL/GenBank/DDBJ whole genome shotgun (WGS) entry which is preliminary data.</text>
</comment>
<feature type="non-terminal residue" evidence="1">
    <location>
        <position position="1"/>
    </location>
</feature>
<organism evidence="1 2">
    <name type="scientific">Campylobacter ureolyticus</name>
    <dbReference type="NCBI Taxonomy" id="827"/>
    <lineage>
        <taxon>Bacteria</taxon>
        <taxon>Pseudomonadati</taxon>
        <taxon>Campylobacterota</taxon>
        <taxon>Epsilonproteobacteria</taxon>
        <taxon>Campylobacterales</taxon>
        <taxon>Campylobacteraceae</taxon>
        <taxon>Campylobacter</taxon>
    </lineage>
</organism>
<evidence type="ECO:0000313" key="1">
    <source>
        <dbReference type="EMBL" id="MCZ6162579.1"/>
    </source>
</evidence>
<dbReference type="AlphaFoldDB" id="A0A9Q4PW47"/>
<dbReference type="RefSeq" id="WP_269480787.1">
    <property type="nucleotide sequence ID" value="NZ_JAPXGJ010000025.1"/>
</dbReference>
<name>A0A9Q4PW47_9BACT</name>
<accession>A0A9Q4PW47</accession>
<gene>
    <name evidence="1" type="ORF">O6B92_09625</name>
</gene>
<evidence type="ECO:0008006" key="3">
    <source>
        <dbReference type="Google" id="ProtNLM"/>
    </source>
</evidence>
<proteinExistence type="predicted"/>
<evidence type="ECO:0000313" key="2">
    <source>
        <dbReference type="Proteomes" id="UP001075461"/>
    </source>
</evidence>
<sequence>KDANNTIIRDKEYVNLIDGGNDTLILNDIDKSSVEFKLGGSFNKDLIIKYSNSHSKDIKTITIQNQTNKYSAIENINLDGTMLGTETINKIIQDLNSYSNDNAINLNSPNDMKNNPDIMQIYNS</sequence>
<dbReference type="Proteomes" id="UP001075461">
    <property type="component" value="Unassembled WGS sequence"/>
</dbReference>
<reference evidence="1" key="1">
    <citation type="submission" date="2022-12" db="EMBL/GenBank/DDBJ databases">
        <title>Species Delineation and Comparative Genomics within the Campylobacter ureolyticus Complex.</title>
        <authorList>
            <person name="Maki J."/>
            <person name="Howard M."/>
            <person name="Connelly S."/>
            <person name="Hardy D.J."/>
            <person name="Cameron A."/>
        </authorList>
    </citation>
    <scope>NUCLEOTIDE SEQUENCE</scope>
    <source>
        <strain evidence="1">URMC_786</strain>
    </source>
</reference>
<dbReference type="EMBL" id="JAPXGP010000027">
    <property type="protein sequence ID" value="MCZ6162579.1"/>
    <property type="molecule type" value="Genomic_DNA"/>
</dbReference>